<reference evidence="2" key="1">
    <citation type="journal article" date="2010" name="Science">
        <title>Signatures of adaptation to obligate biotrophy in the Hyaloperonospora arabidopsidis genome.</title>
        <authorList>
            <person name="Baxter L."/>
            <person name="Tripathy S."/>
            <person name="Ishaque N."/>
            <person name="Boot N."/>
            <person name="Cabral A."/>
            <person name="Kemen E."/>
            <person name="Thines M."/>
            <person name="Ah-Fong A."/>
            <person name="Anderson R."/>
            <person name="Badejoko W."/>
            <person name="Bittner-Eddy P."/>
            <person name="Boore J.L."/>
            <person name="Chibucos M.C."/>
            <person name="Coates M."/>
            <person name="Dehal P."/>
            <person name="Delehaunty K."/>
            <person name="Dong S."/>
            <person name="Downton P."/>
            <person name="Dumas B."/>
            <person name="Fabro G."/>
            <person name="Fronick C."/>
            <person name="Fuerstenberg S.I."/>
            <person name="Fulton L."/>
            <person name="Gaulin E."/>
            <person name="Govers F."/>
            <person name="Hughes L."/>
            <person name="Humphray S."/>
            <person name="Jiang R.H."/>
            <person name="Judelson H."/>
            <person name="Kamoun S."/>
            <person name="Kyung K."/>
            <person name="Meijer H."/>
            <person name="Minx P."/>
            <person name="Morris P."/>
            <person name="Nelson J."/>
            <person name="Phuntumart V."/>
            <person name="Qutob D."/>
            <person name="Rehmany A."/>
            <person name="Rougon-Cardoso A."/>
            <person name="Ryden P."/>
            <person name="Torto-Alalibo T."/>
            <person name="Studholme D."/>
            <person name="Wang Y."/>
            <person name="Win J."/>
            <person name="Wood J."/>
            <person name="Clifton S.W."/>
            <person name="Rogers J."/>
            <person name="Van den Ackerveken G."/>
            <person name="Jones J.D."/>
            <person name="McDowell J.M."/>
            <person name="Beynon J."/>
            <person name="Tyler B.M."/>
        </authorList>
    </citation>
    <scope>NUCLEOTIDE SEQUENCE [LARGE SCALE GENOMIC DNA]</scope>
    <source>
        <strain evidence="2">Emoy2</strain>
    </source>
</reference>
<dbReference type="InParanoid" id="M4B9C3"/>
<dbReference type="SUPFAM" id="SSF46689">
    <property type="entry name" value="Homeodomain-like"/>
    <property type="match status" value="1"/>
</dbReference>
<dbReference type="HOGENOM" id="CLU_2282844_0_0_1"/>
<protein>
    <recommendedName>
        <fullName evidence="3">HTH psq-type domain-containing protein</fullName>
    </recommendedName>
</protein>
<dbReference type="AlphaFoldDB" id="M4B9C3"/>
<evidence type="ECO:0008006" key="3">
    <source>
        <dbReference type="Google" id="ProtNLM"/>
    </source>
</evidence>
<dbReference type="EnsemblProtists" id="HpaT802882">
    <property type="protein sequence ID" value="HpaP802882"/>
    <property type="gene ID" value="HpaG802882"/>
</dbReference>
<name>M4B9C3_HYAAE</name>
<dbReference type="Proteomes" id="UP000011713">
    <property type="component" value="Unassembled WGS sequence"/>
</dbReference>
<dbReference type="InterPro" id="IPR009057">
    <property type="entry name" value="Homeodomain-like_sf"/>
</dbReference>
<keyword evidence="2" id="KW-1185">Reference proteome</keyword>
<proteinExistence type="predicted"/>
<accession>M4B9C3</accession>
<sequence length="102" mass="11731">MGRQRYTIGEKKKIAREAKKASLRSVAVKYNVDSRCIRDWVHQDNAGEFDEESPSRFLLGGGDHRVACEELDSLLIAEVHEVRSKHLRVTRRRIVEMAAKIL</sequence>
<dbReference type="EMBL" id="JH598009">
    <property type="status" value="NOT_ANNOTATED_CDS"/>
    <property type="molecule type" value="Genomic_DNA"/>
</dbReference>
<evidence type="ECO:0000313" key="2">
    <source>
        <dbReference type="Proteomes" id="UP000011713"/>
    </source>
</evidence>
<evidence type="ECO:0000313" key="1">
    <source>
        <dbReference type="EnsemblProtists" id="HpaP802882"/>
    </source>
</evidence>
<reference evidence="1" key="2">
    <citation type="submission" date="2015-06" db="UniProtKB">
        <authorList>
            <consortium name="EnsemblProtists"/>
        </authorList>
    </citation>
    <scope>IDENTIFICATION</scope>
    <source>
        <strain evidence="1">Emoy2</strain>
    </source>
</reference>
<dbReference type="VEuPathDB" id="FungiDB:HpaG802882"/>
<organism evidence="1 2">
    <name type="scientific">Hyaloperonospora arabidopsidis (strain Emoy2)</name>
    <name type="common">Downy mildew agent</name>
    <name type="synonym">Peronospora arabidopsidis</name>
    <dbReference type="NCBI Taxonomy" id="559515"/>
    <lineage>
        <taxon>Eukaryota</taxon>
        <taxon>Sar</taxon>
        <taxon>Stramenopiles</taxon>
        <taxon>Oomycota</taxon>
        <taxon>Peronosporomycetes</taxon>
        <taxon>Peronosporales</taxon>
        <taxon>Peronosporaceae</taxon>
        <taxon>Hyaloperonospora</taxon>
    </lineage>
</organism>